<protein>
    <recommendedName>
        <fullName evidence="3">TerB family tellurite resistance protein</fullName>
    </recommendedName>
</protein>
<proteinExistence type="predicted"/>
<dbReference type="Proteomes" id="UP001268651">
    <property type="component" value="Unassembled WGS sequence"/>
</dbReference>
<dbReference type="EMBL" id="JAWHTF010000002">
    <property type="protein sequence ID" value="MDU8885694.1"/>
    <property type="molecule type" value="Genomic_DNA"/>
</dbReference>
<accession>A0ABU3U5K5</accession>
<evidence type="ECO:0000313" key="2">
    <source>
        <dbReference type="Proteomes" id="UP001268651"/>
    </source>
</evidence>
<dbReference type="RefSeq" id="WP_316661598.1">
    <property type="nucleotide sequence ID" value="NZ_JAWHTF010000002.1"/>
</dbReference>
<reference evidence="1 2" key="1">
    <citation type="submission" date="2023-10" db="EMBL/GenBank/DDBJ databases">
        <title>Marimonas sp. nov. isolated from tidal mud flat.</title>
        <authorList>
            <person name="Jaincy N.J."/>
            <person name="Srinivasan S."/>
            <person name="Lee S.-S."/>
        </authorList>
    </citation>
    <scope>NUCLEOTIDE SEQUENCE [LARGE SCALE GENOMIC DNA]</scope>
    <source>
        <strain evidence="1 2">MJ-SS3</strain>
    </source>
</reference>
<organism evidence="1 2">
    <name type="scientific">Gilvirhabdus luticola</name>
    <dbReference type="NCBI Taxonomy" id="3079858"/>
    <lineage>
        <taxon>Bacteria</taxon>
        <taxon>Pseudomonadati</taxon>
        <taxon>Bacteroidota</taxon>
        <taxon>Flavobacteriia</taxon>
        <taxon>Flavobacteriales</taxon>
        <taxon>Flavobacteriaceae</taxon>
        <taxon>Gilvirhabdus</taxon>
    </lineage>
</organism>
<keyword evidence="2" id="KW-1185">Reference proteome</keyword>
<sequence>MHKRLNINFYQNIAKLFYAIAASDKVVRDEEFCALKEIVKREWLSVDDTEDKYNTDSAYQIEIVFDWLTTKELDAKTCYDEFIAYKNEHYYFFTEEMNSLILKTAGTIASAFAKQNKSELIMLANLNMDLKQRQL</sequence>
<name>A0ABU3U5K5_9FLAO</name>
<comment type="caution">
    <text evidence="1">The sequence shown here is derived from an EMBL/GenBank/DDBJ whole genome shotgun (WGS) entry which is preliminary data.</text>
</comment>
<gene>
    <name evidence="1" type="ORF">RXV94_05945</name>
</gene>
<evidence type="ECO:0008006" key="3">
    <source>
        <dbReference type="Google" id="ProtNLM"/>
    </source>
</evidence>
<evidence type="ECO:0000313" key="1">
    <source>
        <dbReference type="EMBL" id="MDU8885694.1"/>
    </source>
</evidence>